<sequence>MSFGPRGRFLYTADGRIRDRVLPARGAATGAPGSIGFTMALAVQPARYRKRPRDLAGTASKPVIGIGSPVLSPDGKTVAFRALGDLWTMPLGGRPKAIFEDTTWWYCDPDWSPDGKRLAYCTDRSGSLNVWIRDLDSGKDTQVTHLTEQAALSVRWSPDGSEIAFLDQDGGLWTVEVGSGDIQRVFEATFEPGRPSWSPDGRTIALAAVRPRSARYREGLSTFLFVDRRTGRARYVEAAPDRSIQTRGDDGPVWSPDGSKLVFAMESVLWVIDVERDGTPKGAARRITDHVSDAPTWAGDSTTIAYLAGGVLRTVRADGSGGRAWKVPLSWRNHSGHDSRAEGGDLVIHAGRMWDGVAKTARRNVDIVVRGQKIVAVEPHRAGRRAGRRIDASDRFVMPGIVDAHHHREMAGYAFGNRQGRLWLAYGITTTRSPGSPAYHMCEEREAIQSGARVGPRYLGTGEAIDGPRIYYNFMRPTFSDAQLGLELERARALQYDLLKAYVRLPVTWHKRATQWGHRHGMPITSHYHFPPMAFGADQTEHIGATNRFGYSRTILNTGGAYEDVIDMFAASGMYRTPTLFNSTALYRDDTSLVEDERSRRLNPTWRRAALAKTVKDAGGETQPVNLARLEAQVEQVKEMLAKGANVITGTDSPIDHAALSTHMNLRAMTRFGISARDALVTATSVAGRFLAQPIGRVEPGMLADLIVVDGNPLERIEDAAKVTHTIVGGRVHTPEDLIRPYAEADAATAARGGAGAGLPPAGPGRTFAGVVGASRGNRIKPPVSRSRTVQFWWNAPEVLEASRTSCCEH</sequence>
<dbReference type="SUPFAM" id="SSF69304">
    <property type="entry name" value="Tricorn protease N-terminal domain"/>
    <property type="match status" value="1"/>
</dbReference>
<keyword evidence="3" id="KW-1185">Reference proteome</keyword>
<dbReference type="Proteomes" id="UP001157126">
    <property type="component" value="Unassembled WGS sequence"/>
</dbReference>
<evidence type="ECO:0000313" key="2">
    <source>
        <dbReference type="EMBL" id="GMA41403.1"/>
    </source>
</evidence>
<reference evidence="3" key="1">
    <citation type="journal article" date="2019" name="Int. J. Syst. Evol. Microbiol.">
        <title>The Global Catalogue of Microorganisms (GCM) 10K type strain sequencing project: providing services to taxonomists for standard genome sequencing and annotation.</title>
        <authorList>
            <consortium name="The Broad Institute Genomics Platform"/>
            <consortium name="The Broad Institute Genome Sequencing Center for Infectious Disease"/>
            <person name="Wu L."/>
            <person name="Ma J."/>
        </authorList>
    </citation>
    <scope>NUCLEOTIDE SEQUENCE [LARGE SCALE GENOMIC DNA]</scope>
    <source>
        <strain evidence="3">NBRC 113072</strain>
    </source>
</reference>
<dbReference type="Gene3D" id="2.30.40.10">
    <property type="entry name" value="Urease, subunit C, domain 1"/>
    <property type="match status" value="1"/>
</dbReference>
<dbReference type="InterPro" id="IPR011042">
    <property type="entry name" value="6-blade_b-propeller_TolB-like"/>
</dbReference>
<dbReference type="EMBL" id="BSUO01000001">
    <property type="protein sequence ID" value="GMA41403.1"/>
    <property type="molecule type" value="Genomic_DNA"/>
</dbReference>
<name>A0ABQ6IXK0_9MICO</name>
<dbReference type="Gene3D" id="2.120.10.30">
    <property type="entry name" value="TolB, C-terminal domain"/>
    <property type="match status" value="2"/>
</dbReference>
<dbReference type="PANTHER" id="PTHR43135:SF3">
    <property type="entry name" value="ALPHA-D-RIBOSE 1-METHYLPHOSPHONATE 5-TRIPHOSPHATE DIPHOSPHATASE"/>
    <property type="match status" value="1"/>
</dbReference>
<evidence type="ECO:0000313" key="3">
    <source>
        <dbReference type="Proteomes" id="UP001157126"/>
    </source>
</evidence>
<accession>A0ABQ6IXK0</accession>
<dbReference type="Gene3D" id="3.30.110.90">
    <property type="entry name" value="Amidohydrolase"/>
    <property type="match status" value="1"/>
</dbReference>
<dbReference type="InterPro" id="IPR011059">
    <property type="entry name" value="Metal-dep_hydrolase_composite"/>
</dbReference>
<dbReference type="InterPro" id="IPR011659">
    <property type="entry name" value="WD40"/>
</dbReference>
<dbReference type="Pfam" id="PF07676">
    <property type="entry name" value="PD40"/>
    <property type="match status" value="4"/>
</dbReference>
<dbReference type="RefSeq" id="WP_284304952.1">
    <property type="nucleotide sequence ID" value="NZ_BSUO01000001.1"/>
</dbReference>
<gene>
    <name evidence="2" type="ORF">GCM10025883_34480</name>
</gene>
<organism evidence="2 3">
    <name type="scientific">Mobilicoccus caccae</name>
    <dbReference type="NCBI Taxonomy" id="1859295"/>
    <lineage>
        <taxon>Bacteria</taxon>
        <taxon>Bacillati</taxon>
        <taxon>Actinomycetota</taxon>
        <taxon>Actinomycetes</taxon>
        <taxon>Micrococcales</taxon>
        <taxon>Dermatophilaceae</taxon>
        <taxon>Mobilicoccus</taxon>
    </lineage>
</organism>
<dbReference type="PANTHER" id="PTHR43135">
    <property type="entry name" value="ALPHA-D-RIBOSE 1-METHYLPHOSPHONATE 5-TRIPHOSPHATE DIPHOSPHATASE"/>
    <property type="match status" value="1"/>
</dbReference>
<dbReference type="Pfam" id="PF01979">
    <property type="entry name" value="Amidohydro_1"/>
    <property type="match status" value="1"/>
</dbReference>
<proteinExistence type="predicted"/>
<dbReference type="InterPro" id="IPR051781">
    <property type="entry name" value="Metallo-dep_Hydrolase"/>
</dbReference>
<dbReference type="Gene3D" id="3.40.50.10910">
    <property type="entry name" value="Amidohydrolase"/>
    <property type="match status" value="1"/>
</dbReference>
<dbReference type="InterPro" id="IPR006680">
    <property type="entry name" value="Amidohydro-rel"/>
</dbReference>
<comment type="caution">
    <text evidence="2">The sequence shown here is derived from an EMBL/GenBank/DDBJ whole genome shotgun (WGS) entry which is preliminary data.</text>
</comment>
<dbReference type="SUPFAM" id="SSF51338">
    <property type="entry name" value="Composite domain of metallo-dependent hydrolases"/>
    <property type="match status" value="1"/>
</dbReference>
<dbReference type="InterPro" id="IPR032466">
    <property type="entry name" value="Metal_Hydrolase"/>
</dbReference>
<feature type="domain" description="Amidohydrolase-related" evidence="1">
    <location>
        <begin position="396"/>
        <end position="732"/>
    </location>
</feature>
<protein>
    <recommendedName>
        <fullName evidence="1">Amidohydrolase-related domain-containing protein</fullName>
    </recommendedName>
</protein>
<dbReference type="Gene3D" id="1.20.58.520">
    <property type="entry name" value="Amidohydrolase"/>
    <property type="match status" value="1"/>
</dbReference>
<dbReference type="SUPFAM" id="SSF51556">
    <property type="entry name" value="Metallo-dependent hydrolases"/>
    <property type="match status" value="1"/>
</dbReference>
<evidence type="ECO:0000259" key="1">
    <source>
        <dbReference type="Pfam" id="PF01979"/>
    </source>
</evidence>